<feature type="compositionally biased region" description="Polar residues" evidence="1">
    <location>
        <begin position="105"/>
        <end position="116"/>
    </location>
</feature>
<sequence>MKSKNDILIENNRLFLERNQLKMKNLNYTRSDKKQYNAAQKRQKVKIAGDGTTGTGTTDFHETGNHSRNSNNQLSQSSSSHVAQVDENTDTNVNLSNVKRKTVADSPTSPVNTGYTDGNGAPLSHSDFLEKYSNISNSQEETQPWQEVKRKKPKNASFNRKKTEIVCDGSKPSNKTCHFQEASKRRWLYVGKIVKI</sequence>
<evidence type="ECO:0000313" key="3">
    <source>
        <dbReference type="Proteomes" id="UP001516400"/>
    </source>
</evidence>
<accession>A0ABD2PBT1</accession>
<evidence type="ECO:0000313" key="2">
    <source>
        <dbReference type="EMBL" id="KAL3288242.1"/>
    </source>
</evidence>
<keyword evidence="3" id="KW-1185">Reference proteome</keyword>
<feature type="compositionally biased region" description="Low complexity" evidence="1">
    <location>
        <begin position="66"/>
        <end position="81"/>
    </location>
</feature>
<feature type="region of interest" description="Disordered" evidence="1">
    <location>
        <begin position="35"/>
        <end position="125"/>
    </location>
</feature>
<reference evidence="2 3" key="1">
    <citation type="journal article" date="2021" name="BMC Biol.">
        <title>Horizontally acquired antibacterial genes associated with adaptive radiation of ladybird beetles.</title>
        <authorList>
            <person name="Li H.S."/>
            <person name="Tang X.F."/>
            <person name="Huang Y.H."/>
            <person name="Xu Z.Y."/>
            <person name="Chen M.L."/>
            <person name="Du X.Y."/>
            <person name="Qiu B.Y."/>
            <person name="Chen P.T."/>
            <person name="Zhang W."/>
            <person name="Slipinski A."/>
            <person name="Escalona H.E."/>
            <person name="Waterhouse R.M."/>
            <person name="Zwick A."/>
            <person name="Pang H."/>
        </authorList>
    </citation>
    <scope>NUCLEOTIDE SEQUENCE [LARGE SCALE GENOMIC DNA]</scope>
    <source>
        <strain evidence="2">SYSU2018</strain>
    </source>
</reference>
<comment type="caution">
    <text evidence="2">The sequence shown here is derived from an EMBL/GenBank/DDBJ whole genome shotgun (WGS) entry which is preliminary data.</text>
</comment>
<protein>
    <submittedName>
        <fullName evidence="2">Uncharacterized protein</fullName>
    </submittedName>
</protein>
<evidence type="ECO:0000256" key="1">
    <source>
        <dbReference type="SAM" id="MobiDB-lite"/>
    </source>
</evidence>
<dbReference type="EMBL" id="JABFTP020000185">
    <property type="protein sequence ID" value="KAL3288242.1"/>
    <property type="molecule type" value="Genomic_DNA"/>
</dbReference>
<dbReference type="AlphaFoldDB" id="A0ABD2PBT1"/>
<gene>
    <name evidence="2" type="ORF">HHI36_002691</name>
</gene>
<feature type="region of interest" description="Disordered" evidence="1">
    <location>
        <begin position="137"/>
        <end position="160"/>
    </location>
</feature>
<proteinExistence type="predicted"/>
<name>A0ABD2PBT1_9CUCU</name>
<organism evidence="2 3">
    <name type="scientific">Cryptolaemus montrouzieri</name>
    <dbReference type="NCBI Taxonomy" id="559131"/>
    <lineage>
        <taxon>Eukaryota</taxon>
        <taxon>Metazoa</taxon>
        <taxon>Ecdysozoa</taxon>
        <taxon>Arthropoda</taxon>
        <taxon>Hexapoda</taxon>
        <taxon>Insecta</taxon>
        <taxon>Pterygota</taxon>
        <taxon>Neoptera</taxon>
        <taxon>Endopterygota</taxon>
        <taxon>Coleoptera</taxon>
        <taxon>Polyphaga</taxon>
        <taxon>Cucujiformia</taxon>
        <taxon>Coccinelloidea</taxon>
        <taxon>Coccinellidae</taxon>
        <taxon>Scymninae</taxon>
        <taxon>Scymnini</taxon>
        <taxon>Cryptolaemus</taxon>
    </lineage>
</organism>
<dbReference type="Proteomes" id="UP001516400">
    <property type="component" value="Unassembled WGS sequence"/>
</dbReference>